<proteinExistence type="predicted"/>
<evidence type="ECO:0000313" key="3">
    <source>
        <dbReference type="Proteomes" id="UP001207337"/>
    </source>
</evidence>
<sequence length="229" mass="26158">MYSDNHSIASLSEMDYLDVQNLAQTGEGTYLEFKRTIPSAFKIAREIAAFANTKGGTLLIGVDDDRSLIGVSGYQEEEFLLRKAATELCRPKVDIIIEIVHFGERDLLVIKVPESLQKPVFVQGKEDEIVFLREKDRNKVASRELIKIIENRHSEEGVTFEYGKKEQALFRYLNEYGEITVEKFAHLTDISQTQASDTLVNLVSADILNLFRKDNIDYFTFSQKSESQF</sequence>
<dbReference type="RefSeq" id="WP_265791678.1">
    <property type="nucleotide sequence ID" value="NZ_BAABRS010000005.1"/>
</dbReference>
<comment type="caution">
    <text evidence="2">The sequence shown here is derived from an EMBL/GenBank/DDBJ whole genome shotgun (WGS) entry which is preliminary data.</text>
</comment>
<organism evidence="2 3">
    <name type="scientific">Fodinibius salicampi</name>
    <dbReference type="NCBI Taxonomy" id="1920655"/>
    <lineage>
        <taxon>Bacteria</taxon>
        <taxon>Pseudomonadati</taxon>
        <taxon>Balneolota</taxon>
        <taxon>Balneolia</taxon>
        <taxon>Balneolales</taxon>
        <taxon>Balneolaceae</taxon>
        <taxon>Fodinibius</taxon>
    </lineage>
</organism>
<keyword evidence="2" id="KW-0547">Nucleotide-binding</keyword>
<feature type="domain" description="Schlafen AlbA-2" evidence="1">
    <location>
        <begin position="27"/>
        <end position="140"/>
    </location>
</feature>
<dbReference type="Proteomes" id="UP001207337">
    <property type="component" value="Unassembled WGS sequence"/>
</dbReference>
<keyword evidence="2" id="KW-0067">ATP-binding</keyword>
<dbReference type="InterPro" id="IPR038461">
    <property type="entry name" value="Schlafen_AlbA_2_dom_sf"/>
</dbReference>
<accession>A0ABT3Q2U2</accession>
<name>A0ABT3Q2U2_9BACT</name>
<dbReference type="EMBL" id="JAJNDC010000005">
    <property type="protein sequence ID" value="MCW9714413.1"/>
    <property type="molecule type" value="Genomic_DNA"/>
</dbReference>
<dbReference type="InterPro" id="IPR036388">
    <property type="entry name" value="WH-like_DNA-bd_sf"/>
</dbReference>
<reference evidence="2 3" key="1">
    <citation type="submission" date="2021-11" db="EMBL/GenBank/DDBJ databases">
        <title>Aliifidinibius sp. nov., a new bacterium isolated from saline soil.</title>
        <authorList>
            <person name="Galisteo C."/>
            <person name="De La Haba R."/>
            <person name="Sanchez-Porro C."/>
            <person name="Ventosa A."/>
        </authorList>
    </citation>
    <scope>NUCLEOTIDE SEQUENCE [LARGE SCALE GENOMIC DNA]</scope>
    <source>
        <strain evidence="2 3">KACC 190600</strain>
    </source>
</reference>
<evidence type="ECO:0000313" key="2">
    <source>
        <dbReference type="EMBL" id="MCW9714413.1"/>
    </source>
</evidence>
<keyword evidence="3" id="KW-1185">Reference proteome</keyword>
<dbReference type="GO" id="GO:0005524">
    <property type="term" value="F:ATP binding"/>
    <property type="evidence" value="ECO:0007669"/>
    <property type="project" value="UniProtKB-KW"/>
</dbReference>
<dbReference type="PANTHER" id="PTHR30595:SF6">
    <property type="entry name" value="SCHLAFEN ALBA-2 DOMAIN-CONTAINING PROTEIN"/>
    <property type="match status" value="1"/>
</dbReference>
<dbReference type="Pfam" id="PF04326">
    <property type="entry name" value="SLFN_AlbA_2"/>
    <property type="match status" value="1"/>
</dbReference>
<dbReference type="InterPro" id="IPR007421">
    <property type="entry name" value="Schlafen_AlbA_2_dom"/>
</dbReference>
<dbReference type="PANTHER" id="PTHR30595">
    <property type="entry name" value="GLPR-RELATED TRANSCRIPTIONAL REPRESSOR"/>
    <property type="match status" value="1"/>
</dbReference>
<evidence type="ECO:0000259" key="1">
    <source>
        <dbReference type="Pfam" id="PF04326"/>
    </source>
</evidence>
<gene>
    <name evidence="2" type="ORF">LQ318_16015</name>
</gene>
<dbReference type="Gene3D" id="1.10.10.10">
    <property type="entry name" value="Winged helix-like DNA-binding domain superfamily/Winged helix DNA-binding domain"/>
    <property type="match status" value="1"/>
</dbReference>
<protein>
    <submittedName>
        <fullName evidence="2">ATP-binding protein</fullName>
    </submittedName>
</protein>
<dbReference type="Gene3D" id="3.30.950.30">
    <property type="entry name" value="Schlafen, AAA domain"/>
    <property type="match status" value="1"/>
</dbReference>